<dbReference type="Pfam" id="PF04560">
    <property type="entry name" value="RNA_pol_Rpb2_7"/>
    <property type="match status" value="1"/>
</dbReference>
<feature type="domain" description="RNA polymerase Rpb2" evidence="12">
    <location>
        <begin position="1090"/>
        <end position="1178"/>
    </location>
</feature>
<dbReference type="Gene3D" id="2.40.270.10">
    <property type="entry name" value="DNA-directed RNA polymerase, subunit 2, domain 6"/>
    <property type="match status" value="1"/>
</dbReference>
<dbReference type="GO" id="GO:0003677">
    <property type="term" value="F:DNA binding"/>
    <property type="evidence" value="ECO:0007669"/>
    <property type="project" value="InterPro"/>
</dbReference>
<feature type="domain" description="RNA polymerase Rpb2" evidence="14">
    <location>
        <begin position="468"/>
        <end position="523"/>
    </location>
</feature>
<evidence type="ECO:0000259" key="11">
    <source>
        <dbReference type="Pfam" id="PF00562"/>
    </source>
</evidence>
<keyword evidence="4" id="KW-0808">Transferase</keyword>
<dbReference type="GO" id="GO:0032549">
    <property type="term" value="F:ribonucleoside binding"/>
    <property type="evidence" value="ECO:0007669"/>
    <property type="project" value="InterPro"/>
</dbReference>
<dbReference type="Pfam" id="PF04565">
    <property type="entry name" value="RNA_pol_Rpb2_3"/>
    <property type="match status" value="1"/>
</dbReference>
<evidence type="ECO:0000256" key="10">
    <source>
        <dbReference type="RuleBase" id="RU000434"/>
    </source>
</evidence>
<dbReference type="PANTHER" id="PTHR20856">
    <property type="entry name" value="DNA-DIRECTED RNA POLYMERASE I SUBUNIT 2"/>
    <property type="match status" value="1"/>
</dbReference>
<dbReference type="EMBL" id="MK072490">
    <property type="protein sequence ID" value="AYV85961.1"/>
    <property type="molecule type" value="Genomic_DNA"/>
</dbReference>
<sequence length="1181" mass="132750">MSLQTDDAGRLLIQFMEERGLSTPVIASYNHTVNFRLRQIIESKQLITNSGRVITLSNPVITRPLYTNKEPGSLGKTEDMLPATARAQSLNYFGMIFIKLTFNERDKVTGILHPIEGQSAEVALGQIPIMIGSEFDTLYGLTKQQRAEKQEPEYDPQGYFIVHLERLLLNIERLRLNSPMLYEDKGIFTVRYTARTLLDKTIIEVGEKDNDLLMLFSGMKMGMKINVFYIFYALLGFDLGRNVIEYALNYMHSFIQDTDPQRLARRKKEFNQYMTTAIASFRFSSGGGNPEAVFNTILGKFDKNAVADIRFIPATGQKGASSPELELKIRTAVFKNISYPPVKRGQNDLEILAEGSSKIHAKLRLLAYMIVKFVDFRNGYRKIDDRDSYANKMIEDAGAHIESRFLDIFNEVMADAKTKVEKGKIENIDYISSLIKSELFRTKFDKAFVRNLWSKSNAAKPVVTVDILTRESLLASYAHIRRITTPMNKQSTIRGKRLLTATQWGSVCPIATPEGSSVGLVKDSASLLWISLEHDDTEIRKRLESILAQGSSAAVPQGSSAGSAIFVNGIPIGFGNTKSIRNEVLIWRRTQLIPWDTGIILDQMNDLWIYTNRGRCCRPVLIVEVDTNGRMEVLIDKLRLRGAPVQTLMDRGVVEYIDVAEQLNTNFIVASTIDKINVANDALEFAKDNPVLYEEMLRSPKYSHMEISPNVILGISAITLPMPHMASSVRATYQSSMSKAALGSDAIRNQLRFETTTKIMNQPGVPFVSTDAHELFGLDRYPAGRNIIIAIMPFYGMNQEDAIVFNSASIDRGLFHYTITHSYKITILAGKRDIKEEIGIPDKKSVRFSKLDNNGIVRMKARIKPGDALVGKTTIDTSDPVNPKVRDTSLYAEIGKIGVVDEIQIIDDPDGGKMVKIRLREYYSPKVGDKFALRYAQKGVISKLVSEQNMPFIESSNPALNGVKPDVIFSPLGFPSRQTPNLFYEMILGRITAMTGIRINGTAFQKFDLSKFLEQLVELNFHKDSKEVFISGETGERIQSMVFTGVSYYLQLRHLVEQKHQARSTGAVQYLTRQPVAGIRKKGATRSSFMEISAMQEHGAAYLMQERLSKASDAYTFTFCTDCGNYAYVHSEKGTKECIGCQKEDESKKVNLKRIEMPYSMKLLTNILSGMGIKLKYVISS</sequence>
<evidence type="ECO:0000256" key="9">
    <source>
        <dbReference type="ARBA" id="ARBA00048552"/>
    </source>
</evidence>
<keyword evidence="8" id="KW-0804">Transcription</keyword>
<protein>
    <recommendedName>
        <fullName evidence="2">DNA-directed RNA polymerase</fullName>
        <ecNumber evidence="2">2.7.7.6</ecNumber>
    </recommendedName>
</protein>
<dbReference type="GO" id="GO:0003899">
    <property type="term" value="F:DNA-directed RNA polymerase activity"/>
    <property type="evidence" value="ECO:0007669"/>
    <property type="project" value="UniProtKB-EC"/>
</dbReference>
<dbReference type="InterPro" id="IPR007120">
    <property type="entry name" value="DNA-dir_RNAP_su2_dom"/>
</dbReference>
<evidence type="ECO:0000256" key="2">
    <source>
        <dbReference type="ARBA" id="ARBA00012418"/>
    </source>
</evidence>
<feature type="domain" description="RNA polymerase Rpb2" evidence="15">
    <location>
        <begin position="565"/>
        <end position="624"/>
    </location>
</feature>
<evidence type="ECO:0000259" key="12">
    <source>
        <dbReference type="Pfam" id="PF04560"/>
    </source>
</evidence>
<keyword evidence="3 16" id="KW-0240">DNA-directed RNA polymerase</keyword>
<dbReference type="Gene3D" id="2.40.50.150">
    <property type="match status" value="1"/>
</dbReference>
<evidence type="ECO:0000256" key="8">
    <source>
        <dbReference type="ARBA" id="ARBA00023163"/>
    </source>
</evidence>
<dbReference type="InterPro" id="IPR015712">
    <property type="entry name" value="DNA-dir_RNA_pol_su2"/>
</dbReference>
<dbReference type="GO" id="GO:0006351">
    <property type="term" value="P:DNA-templated transcription"/>
    <property type="evidence" value="ECO:0007669"/>
    <property type="project" value="InterPro"/>
</dbReference>
<comment type="similarity">
    <text evidence="1 10">Belongs to the RNA polymerase beta chain family.</text>
</comment>
<evidence type="ECO:0000256" key="3">
    <source>
        <dbReference type="ARBA" id="ARBA00022478"/>
    </source>
</evidence>
<dbReference type="Pfam" id="PF04563">
    <property type="entry name" value="RNA_pol_Rpb2_1"/>
    <property type="match status" value="1"/>
</dbReference>
<evidence type="ECO:0000256" key="6">
    <source>
        <dbReference type="ARBA" id="ARBA00022723"/>
    </source>
</evidence>
<dbReference type="CDD" id="cd00653">
    <property type="entry name" value="RNA_pol_B_RPB2"/>
    <property type="match status" value="1"/>
</dbReference>
<accession>A0A3G5AI33</accession>
<dbReference type="InterPro" id="IPR007645">
    <property type="entry name" value="RNA_pol_Rpb2_3"/>
</dbReference>
<dbReference type="SUPFAM" id="SSF64484">
    <property type="entry name" value="beta and beta-prime subunits of DNA dependent RNA-polymerase"/>
    <property type="match status" value="1"/>
</dbReference>
<evidence type="ECO:0000256" key="7">
    <source>
        <dbReference type="ARBA" id="ARBA00022833"/>
    </source>
</evidence>
<evidence type="ECO:0000256" key="1">
    <source>
        <dbReference type="ARBA" id="ARBA00006835"/>
    </source>
</evidence>
<keyword evidence="6" id="KW-0479">Metal-binding</keyword>
<evidence type="ECO:0000259" key="14">
    <source>
        <dbReference type="Pfam" id="PF04565"/>
    </source>
</evidence>
<comment type="catalytic activity">
    <reaction evidence="9">
        <text>RNA(n) + a ribonucleoside 5'-triphosphate = RNA(n+1) + diphosphate</text>
        <dbReference type="Rhea" id="RHEA:21248"/>
        <dbReference type="Rhea" id="RHEA-COMP:14527"/>
        <dbReference type="Rhea" id="RHEA-COMP:17342"/>
        <dbReference type="ChEBI" id="CHEBI:33019"/>
        <dbReference type="ChEBI" id="CHEBI:61557"/>
        <dbReference type="ChEBI" id="CHEBI:140395"/>
        <dbReference type="EC" id="2.7.7.6"/>
    </reaction>
</comment>
<dbReference type="Pfam" id="PF04566">
    <property type="entry name" value="RNA_pol_Rpb2_4"/>
    <property type="match status" value="1"/>
</dbReference>
<dbReference type="GO" id="GO:0000428">
    <property type="term" value="C:DNA-directed RNA polymerase complex"/>
    <property type="evidence" value="ECO:0007669"/>
    <property type="project" value="UniProtKB-KW"/>
</dbReference>
<dbReference type="InterPro" id="IPR014724">
    <property type="entry name" value="RNA_pol_RPB2_OB-fold"/>
</dbReference>
<name>A0A3G5AI33_9VIRU</name>
<dbReference type="InterPro" id="IPR037033">
    <property type="entry name" value="DNA-dir_RNAP_su2_hyb_sf"/>
</dbReference>
<keyword evidence="5" id="KW-0548">Nucleotidyltransferase</keyword>
<dbReference type="InterPro" id="IPR007646">
    <property type="entry name" value="RNA_pol_Rpb2_4"/>
</dbReference>
<organism evidence="16">
    <name type="scientific">Solivirus sp</name>
    <dbReference type="NCBI Taxonomy" id="2487772"/>
    <lineage>
        <taxon>Viruses</taxon>
        <taxon>Pithoviruses</taxon>
    </lineage>
</organism>
<dbReference type="Pfam" id="PF00562">
    <property type="entry name" value="RNA_pol_Rpb2_6"/>
    <property type="match status" value="1"/>
</dbReference>
<feature type="domain" description="DNA-directed RNA polymerase subunit 2 hybrid-binding" evidence="11">
    <location>
        <begin position="720"/>
        <end position="1078"/>
    </location>
</feature>
<reference evidence="16" key="1">
    <citation type="submission" date="2018-10" db="EMBL/GenBank/DDBJ databases">
        <title>Hidden diversity of soil giant viruses.</title>
        <authorList>
            <person name="Schulz F."/>
            <person name="Alteio L."/>
            <person name="Goudeau D."/>
            <person name="Ryan E.M."/>
            <person name="Malmstrom R.R."/>
            <person name="Blanchard J."/>
            <person name="Woyke T."/>
        </authorList>
    </citation>
    <scope>NUCLEOTIDE SEQUENCE</scope>
    <source>
        <strain evidence="16">SOV1</strain>
    </source>
</reference>
<evidence type="ECO:0000313" key="16">
    <source>
        <dbReference type="EMBL" id="AYV85961.1"/>
    </source>
</evidence>
<evidence type="ECO:0000259" key="13">
    <source>
        <dbReference type="Pfam" id="PF04563"/>
    </source>
</evidence>
<dbReference type="GO" id="GO:0046872">
    <property type="term" value="F:metal ion binding"/>
    <property type="evidence" value="ECO:0007669"/>
    <property type="project" value="UniProtKB-KW"/>
</dbReference>
<dbReference type="Gene3D" id="3.90.1100.10">
    <property type="match status" value="2"/>
</dbReference>
<keyword evidence="7" id="KW-0862">Zinc</keyword>
<dbReference type="EC" id="2.7.7.6" evidence="2"/>
<evidence type="ECO:0000259" key="15">
    <source>
        <dbReference type="Pfam" id="PF04566"/>
    </source>
</evidence>
<proteinExistence type="inferred from homology"/>
<evidence type="ECO:0000256" key="4">
    <source>
        <dbReference type="ARBA" id="ARBA00022679"/>
    </source>
</evidence>
<dbReference type="Gene3D" id="3.90.1800.10">
    <property type="entry name" value="RNA polymerase alpha subunit dimerisation domain"/>
    <property type="match status" value="1"/>
</dbReference>
<gene>
    <name evidence="16" type="ORF">Solivirus2_32</name>
</gene>
<evidence type="ECO:0000256" key="5">
    <source>
        <dbReference type="ARBA" id="ARBA00022695"/>
    </source>
</evidence>
<dbReference type="InterPro" id="IPR007644">
    <property type="entry name" value="RNA_pol_bsu_protrusion"/>
</dbReference>
<dbReference type="InterPro" id="IPR007641">
    <property type="entry name" value="RNA_pol_Rpb2_7"/>
</dbReference>
<feature type="domain" description="RNA polymerase beta subunit protrusion" evidence="13">
    <location>
        <begin position="21"/>
        <end position="428"/>
    </location>
</feature>